<evidence type="ECO:0000313" key="3">
    <source>
        <dbReference type="Proteomes" id="UP000028523"/>
    </source>
</evidence>
<dbReference type="SUPFAM" id="SSF52218">
    <property type="entry name" value="Flavoproteins"/>
    <property type="match status" value="1"/>
</dbReference>
<proteinExistence type="predicted"/>
<evidence type="ECO:0000259" key="1">
    <source>
        <dbReference type="Pfam" id="PF03358"/>
    </source>
</evidence>
<dbReference type="GO" id="GO:0010181">
    <property type="term" value="F:FMN binding"/>
    <property type="evidence" value="ECO:0007669"/>
    <property type="project" value="TreeGrafter"/>
</dbReference>
<organism evidence="2 3">
    <name type="scientific">Malacoplasma iowae DK-CPA</name>
    <dbReference type="NCBI Taxonomy" id="1394179"/>
    <lineage>
        <taxon>Bacteria</taxon>
        <taxon>Bacillati</taxon>
        <taxon>Mycoplasmatota</taxon>
        <taxon>Mycoplasmoidales</taxon>
        <taxon>Mycoplasmoidaceae</taxon>
        <taxon>Malacoplasma</taxon>
    </lineage>
</organism>
<dbReference type="GO" id="GO:0016491">
    <property type="term" value="F:oxidoreductase activity"/>
    <property type="evidence" value="ECO:0007669"/>
    <property type="project" value="InterPro"/>
</dbReference>
<dbReference type="InterPro" id="IPR029039">
    <property type="entry name" value="Flavoprotein-like_sf"/>
</dbReference>
<dbReference type="Proteomes" id="UP000028523">
    <property type="component" value="Unassembled WGS sequence"/>
</dbReference>
<name>A0A084U388_MALIO</name>
<feature type="domain" description="NADPH-dependent FMN reductase-like" evidence="1">
    <location>
        <begin position="1"/>
        <end position="122"/>
    </location>
</feature>
<dbReference type="RefSeq" id="WP_036452188.1">
    <property type="nucleotide sequence ID" value="NZ_AWQU01000083.1"/>
</dbReference>
<protein>
    <submittedName>
        <fullName evidence="2">NADPH-dependent FMN reductase</fullName>
    </submittedName>
</protein>
<dbReference type="PANTHER" id="PTHR30543:SF21">
    <property type="entry name" value="NAD(P)H-DEPENDENT FMN REDUCTASE LOT6"/>
    <property type="match status" value="1"/>
</dbReference>
<dbReference type="AlphaFoldDB" id="A0A084U388"/>
<dbReference type="EMBL" id="AWQU01000083">
    <property type="protein sequence ID" value="KFB07424.1"/>
    <property type="molecule type" value="Genomic_DNA"/>
</dbReference>
<sequence>MKTILVVASNSPTSINLDVAKKIKEKFPQVSIYETKDLDVIMFRQDYIEKSFPDAINSFMKTLLENDNIVFITPEYNGYLPPHFKNIMDWASVSPLGMKWLPNKNALIVSASPGSTGGSTVREFFGRTLPYTGVNLIKTIGIPLYTKDKNIDDIINEIGSALNL</sequence>
<keyword evidence="3" id="KW-1185">Reference proteome</keyword>
<dbReference type="Gene3D" id="3.40.50.360">
    <property type="match status" value="1"/>
</dbReference>
<comment type="caution">
    <text evidence="2">The sequence shown here is derived from an EMBL/GenBank/DDBJ whole genome shotgun (WGS) entry which is preliminary data.</text>
</comment>
<dbReference type="GO" id="GO:0005829">
    <property type="term" value="C:cytosol"/>
    <property type="evidence" value="ECO:0007669"/>
    <property type="project" value="TreeGrafter"/>
</dbReference>
<dbReference type="InterPro" id="IPR005025">
    <property type="entry name" value="FMN_Rdtase-like_dom"/>
</dbReference>
<reference evidence="2 3" key="1">
    <citation type="journal article" date="2014" name="PLoS ONE">
        <title>Reduction of Hydrogen Peroxide Accumulation and Toxicity by a Catalase from Mycoplasma iowae.</title>
        <authorList>
            <person name="Pritchard R.E."/>
            <person name="Prassinos A.J."/>
            <person name="Osborne J.D."/>
            <person name="Raviv Z."/>
            <person name="Balish M.F."/>
        </authorList>
    </citation>
    <scope>NUCLEOTIDE SEQUENCE [LARGE SCALE GENOMIC DNA]</scope>
    <source>
        <strain evidence="2 3">DK-CPA</strain>
    </source>
</reference>
<dbReference type="Pfam" id="PF03358">
    <property type="entry name" value="FMN_red"/>
    <property type="match status" value="1"/>
</dbReference>
<dbReference type="InterPro" id="IPR050712">
    <property type="entry name" value="NAD(P)H-dep_reductase"/>
</dbReference>
<evidence type="ECO:0000313" key="2">
    <source>
        <dbReference type="EMBL" id="KFB07424.1"/>
    </source>
</evidence>
<gene>
    <name evidence="2" type="ORF">P271_257</name>
</gene>
<dbReference type="PANTHER" id="PTHR30543">
    <property type="entry name" value="CHROMATE REDUCTASE"/>
    <property type="match status" value="1"/>
</dbReference>
<accession>A0A084U388</accession>